<feature type="transmembrane region" description="Helical" evidence="5">
    <location>
        <begin position="352"/>
        <end position="372"/>
    </location>
</feature>
<dbReference type="PANTHER" id="PTHR33507">
    <property type="entry name" value="INNER MEMBRANE PROTEIN YBBJ"/>
    <property type="match status" value="1"/>
</dbReference>
<evidence type="ECO:0000313" key="9">
    <source>
        <dbReference type="EMBL" id="HEW52577.1"/>
    </source>
</evidence>
<accession>A0A7C2ZR47</accession>
<protein>
    <submittedName>
        <fullName evidence="9">Nodulation protein NfeD</fullName>
    </submittedName>
</protein>
<dbReference type="GO" id="GO:0016020">
    <property type="term" value="C:membrane"/>
    <property type="evidence" value="ECO:0007669"/>
    <property type="project" value="UniProtKB-SubCell"/>
</dbReference>
<evidence type="ECO:0000256" key="4">
    <source>
        <dbReference type="ARBA" id="ARBA00023136"/>
    </source>
</evidence>
<dbReference type="InterPro" id="IPR012340">
    <property type="entry name" value="NA-bd_OB-fold"/>
</dbReference>
<evidence type="ECO:0000259" key="6">
    <source>
        <dbReference type="Pfam" id="PF01957"/>
    </source>
</evidence>
<dbReference type="InterPro" id="IPR002810">
    <property type="entry name" value="NfeD-like_C"/>
</dbReference>
<dbReference type="Gene3D" id="3.90.226.10">
    <property type="entry name" value="2-enoyl-CoA Hydratase, Chain A, domain 1"/>
    <property type="match status" value="1"/>
</dbReference>
<dbReference type="InterPro" id="IPR029045">
    <property type="entry name" value="ClpP/crotonase-like_dom_sf"/>
</dbReference>
<dbReference type="Pfam" id="PF24961">
    <property type="entry name" value="NfeD_membrane"/>
    <property type="match status" value="1"/>
</dbReference>
<feature type="transmembrane region" description="Helical" evidence="5">
    <location>
        <begin position="319"/>
        <end position="340"/>
    </location>
</feature>
<name>A0A7C2ZR47_9CREN</name>
<dbReference type="InterPro" id="IPR056739">
    <property type="entry name" value="NfeD_membrane"/>
</dbReference>
<keyword evidence="4 5" id="KW-0472">Membrane</keyword>
<feature type="transmembrane region" description="Helical" evidence="5">
    <location>
        <begin position="6"/>
        <end position="25"/>
    </location>
</feature>
<feature type="transmembrane region" description="Helical" evidence="5">
    <location>
        <begin position="252"/>
        <end position="273"/>
    </location>
</feature>
<dbReference type="InterPro" id="IPR052165">
    <property type="entry name" value="Membrane_assoc_protease"/>
</dbReference>
<evidence type="ECO:0000256" key="5">
    <source>
        <dbReference type="SAM" id="Phobius"/>
    </source>
</evidence>
<evidence type="ECO:0000259" key="7">
    <source>
        <dbReference type="Pfam" id="PF24961"/>
    </source>
</evidence>
<organism evidence="9">
    <name type="scientific">Ignisphaera aggregans</name>
    <dbReference type="NCBI Taxonomy" id="334771"/>
    <lineage>
        <taxon>Archaea</taxon>
        <taxon>Thermoproteota</taxon>
        <taxon>Thermoprotei</taxon>
        <taxon>Desulfurococcales</taxon>
        <taxon>Desulfurococcaceae</taxon>
        <taxon>Ignisphaera</taxon>
    </lineage>
</organism>
<evidence type="ECO:0000256" key="1">
    <source>
        <dbReference type="ARBA" id="ARBA00004141"/>
    </source>
</evidence>
<dbReference type="SUPFAM" id="SSF52096">
    <property type="entry name" value="ClpP/crotonase"/>
    <property type="match status" value="1"/>
</dbReference>
<evidence type="ECO:0000256" key="2">
    <source>
        <dbReference type="ARBA" id="ARBA00022692"/>
    </source>
</evidence>
<dbReference type="Pfam" id="PF25145">
    <property type="entry name" value="NfeD1b_N"/>
    <property type="match status" value="1"/>
</dbReference>
<comment type="caution">
    <text evidence="9">The sequence shown here is derived from an EMBL/GenBank/DDBJ whole genome shotgun (WGS) entry which is preliminary data.</text>
</comment>
<feature type="domain" description="NfeD integral membrane" evidence="7">
    <location>
        <begin position="253"/>
        <end position="372"/>
    </location>
</feature>
<sequence>MKNSRAFFLSLIFVVLTILSMLLLYPGALPRVIGSDGVNNYALLIRIEGYTSLIDTPVQEYVANAIKTAEDRRVPLVIHLDTYGGYLDPALNIANMLLESKVPVIVYVHSKAYSAGTLIAMASHIIAMRNSAVIGAVQPVSINPLTGEVVFINETKVVNPIIKTLELCAEQRNRNISLVRRFVYENLVLSGSDAIRLNIANYIVESLDDLLETIQGVKVNISGTTWILKIDRFEYLAPTIDIYVEILLRNSIVNSILFFIGLFGTLALITSGKLELLPLTLIPLLLSLVDSDLGGNIISMALIALGAILLFIEIFVLPGFGVIGASGIVALIAGMLLLPLPMFSYYVDIVTLWRAIAVLASTLGGLFIVVIYKSFKAIRSPKRVSYSPDKAITGRAVDRLAPGKKGYVMIDGELWEAESDDIIESGEEVEIVERKRTPS</sequence>
<dbReference type="AlphaFoldDB" id="A0A7C2ZR47"/>
<proteinExistence type="predicted"/>
<feature type="domain" description="NfeD-like C-terminal" evidence="6">
    <location>
        <begin position="394"/>
        <end position="435"/>
    </location>
</feature>
<dbReference type="EMBL" id="DSGT01000001">
    <property type="protein sequence ID" value="HEW52577.1"/>
    <property type="molecule type" value="Genomic_DNA"/>
</dbReference>
<dbReference type="Gene3D" id="2.40.50.140">
    <property type="entry name" value="Nucleic acid-binding proteins"/>
    <property type="match status" value="1"/>
</dbReference>
<dbReference type="Pfam" id="PF01957">
    <property type="entry name" value="NfeD"/>
    <property type="match status" value="1"/>
</dbReference>
<evidence type="ECO:0000259" key="8">
    <source>
        <dbReference type="Pfam" id="PF25145"/>
    </source>
</evidence>
<feature type="domain" description="NfeD1b N-terminal" evidence="8">
    <location>
        <begin position="54"/>
        <end position="211"/>
    </location>
</feature>
<comment type="subcellular location">
    <subcellularLocation>
        <location evidence="1">Membrane</location>
        <topology evidence="1">Multi-pass membrane protein</topology>
    </subcellularLocation>
</comment>
<feature type="transmembrane region" description="Helical" evidence="5">
    <location>
        <begin position="293"/>
        <end position="312"/>
    </location>
</feature>
<keyword evidence="2 5" id="KW-0812">Transmembrane</keyword>
<dbReference type="SUPFAM" id="SSF141322">
    <property type="entry name" value="NfeD domain-like"/>
    <property type="match status" value="1"/>
</dbReference>
<keyword evidence="3 5" id="KW-1133">Transmembrane helix</keyword>
<dbReference type="InterPro" id="IPR056738">
    <property type="entry name" value="NfeD1b_N"/>
</dbReference>
<gene>
    <name evidence="9" type="ORF">ENO77_00065</name>
</gene>
<evidence type="ECO:0000256" key="3">
    <source>
        <dbReference type="ARBA" id="ARBA00022989"/>
    </source>
</evidence>
<reference evidence="9" key="1">
    <citation type="journal article" date="2020" name="mSystems">
        <title>Genome- and Community-Level Interaction Insights into Carbon Utilization and Element Cycling Functions of Hydrothermarchaeota in Hydrothermal Sediment.</title>
        <authorList>
            <person name="Zhou Z."/>
            <person name="Liu Y."/>
            <person name="Xu W."/>
            <person name="Pan J."/>
            <person name="Luo Z.H."/>
            <person name="Li M."/>
        </authorList>
    </citation>
    <scope>NUCLEOTIDE SEQUENCE [LARGE SCALE GENOMIC DNA]</scope>
    <source>
        <strain evidence="9">SpSt-16</strain>
    </source>
</reference>